<proteinExistence type="predicted"/>
<dbReference type="Proteomes" id="UP000288805">
    <property type="component" value="Unassembled WGS sequence"/>
</dbReference>
<reference evidence="2 3" key="1">
    <citation type="journal article" date="2018" name="PLoS Genet.">
        <title>Population sequencing reveals clonal diversity and ancestral inbreeding in the grapevine cultivar Chardonnay.</title>
        <authorList>
            <person name="Roach M.J."/>
            <person name="Johnson D.L."/>
            <person name="Bohlmann J."/>
            <person name="van Vuuren H.J."/>
            <person name="Jones S.J."/>
            <person name="Pretorius I.S."/>
            <person name="Schmidt S.A."/>
            <person name="Borneman A.R."/>
        </authorList>
    </citation>
    <scope>NUCLEOTIDE SEQUENCE [LARGE SCALE GENOMIC DNA]</scope>
    <source>
        <strain evidence="3">cv. Chardonnay</strain>
        <tissue evidence="2">Leaf</tissue>
    </source>
</reference>
<feature type="chain" id="PRO_5019566040" evidence="1">
    <location>
        <begin position="32"/>
        <end position="125"/>
    </location>
</feature>
<evidence type="ECO:0000313" key="2">
    <source>
        <dbReference type="EMBL" id="RVW94677.1"/>
    </source>
</evidence>
<accession>A0A438IDE0</accession>
<dbReference type="CDD" id="cd09272">
    <property type="entry name" value="RNase_HI_RT_Ty1"/>
    <property type="match status" value="1"/>
</dbReference>
<feature type="signal peptide" evidence="1">
    <location>
        <begin position="1"/>
        <end position="31"/>
    </location>
</feature>
<evidence type="ECO:0000313" key="3">
    <source>
        <dbReference type="Proteomes" id="UP000288805"/>
    </source>
</evidence>
<evidence type="ECO:0000256" key="1">
    <source>
        <dbReference type="SAM" id="SignalP"/>
    </source>
</evidence>
<comment type="caution">
    <text evidence="2">The sequence shown here is derived from an EMBL/GenBank/DDBJ whole genome shotgun (WGS) entry which is preliminary data.</text>
</comment>
<protein>
    <submittedName>
        <fullName evidence="2">Uncharacterized protein</fullName>
    </submittedName>
</protein>
<dbReference type="AlphaFoldDB" id="A0A438IDE0"/>
<sequence>MLIGPVVSMNEGPPMASMFFLVLTLSHGVHCDKIGVACIAANLVAHARTKHIGADVHFVCDKVLQKELDIQYAHTKDQVAGILTKPLSVSRFIILKVEFNVKASPFRLRWRSGLNAPEQISFRVS</sequence>
<dbReference type="EMBL" id="QGNW01000119">
    <property type="protein sequence ID" value="RVW94677.1"/>
    <property type="molecule type" value="Genomic_DNA"/>
</dbReference>
<organism evidence="2 3">
    <name type="scientific">Vitis vinifera</name>
    <name type="common">Grape</name>
    <dbReference type="NCBI Taxonomy" id="29760"/>
    <lineage>
        <taxon>Eukaryota</taxon>
        <taxon>Viridiplantae</taxon>
        <taxon>Streptophyta</taxon>
        <taxon>Embryophyta</taxon>
        <taxon>Tracheophyta</taxon>
        <taxon>Spermatophyta</taxon>
        <taxon>Magnoliopsida</taxon>
        <taxon>eudicotyledons</taxon>
        <taxon>Gunneridae</taxon>
        <taxon>Pentapetalae</taxon>
        <taxon>rosids</taxon>
        <taxon>Vitales</taxon>
        <taxon>Vitaceae</taxon>
        <taxon>Viteae</taxon>
        <taxon>Vitis</taxon>
    </lineage>
</organism>
<keyword evidence="1" id="KW-0732">Signal</keyword>
<name>A0A438IDE0_VITVI</name>
<gene>
    <name evidence="2" type="ORF">CK203_029778</name>
</gene>